<dbReference type="Pfam" id="PF00549">
    <property type="entry name" value="Ligase_CoA"/>
    <property type="match status" value="1"/>
</dbReference>
<dbReference type="GO" id="GO:0005739">
    <property type="term" value="C:mitochondrion"/>
    <property type="evidence" value="ECO:0007669"/>
    <property type="project" value="UniProtKB-SubCell"/>
</dbReference>
<feature type="region of interest" description="Disordered" evidence="10">
    <location>
        <begin position="962"/>
        <end position="1013"/>
    </location>
</feature>
<dbReference type="SMART" id="SM00881">
    <property type="entry name" value="CoA_binding"/>
    <property type="match status" value="1"/>
</dbReference>
<dbReference type="CDD" id="cd07042">
    <property type="entry name" value="STAS_SulP_like_sulfate_transporter"/>
    <property type="match status" value="1"/>
</dbReference>
<feature type="binding site" evidence="8">
    <location>
        <position position="174"/>
    </location>
    <ligand>
        <name>substrate</name>
        <note>ligand shared with subunit beta</note>
    </ligand>
</feature>
<protein>
    <recommendedName>
        <fullName evidence="8">Succinate--CoA ligase [ADP-forming] subunit alpha, mitochondrial</fullName>
        <ecNumber evidence="8">6.2.1.5</ecNumber>
    </recommendedName>
    <alternativeName>
        <fullName evidence="8">Succinyl-CoA synthetase subunit alpha</fullName>
        <shortName evidence="8">SCS-alpha</shortName>
    </alternativeName>
</protein>
<evidence type="ECO:0000256" key="3">
    <source>
        <dbReference type="ARBA" id="ARBA00022598"/>
    </source>
</evidence>
<dbReference type="InterPro" id="IPR005811">
    <property type="entry name" value="SUCC_ACL_C"/>
</dbReference>
<evidence type="ECO:0000259" key="12">
    <source>
        <dbReference type="PROSITE" id="PS50801"/>
    </source>
</evidence>
<evidence type="ECO:0000256" key="8">
    <source>
        <dbReference type="HAMAP-Rule" id="MF_03222"/>
    </source>
</evidence>
<dbReference type="FunFam" id="3.40.50.261:FF:000005">
    <property type="entry name" value="Succinate--CoA ligase [ADP-forming] subunit alpha, mitochondrial"/>
    <property type="match status" value="1"/>
</dbReference>
<dbReference type="InterPro" id="IPR002645">
    <property type="entry name" value="STAS_dom"/>
</dbReference>
<dbReference type="OrthoDB" id="427213at2759"/>
<dbReference type="SMART" id="SM00355">
    <property type="entry name" value="ZnF_C2H2"/>
    <property type="match status" value="3"/>
</dbReference>
<keyword evidence="4 11" id="KW-0812">Transmembrane</keyword>
<name>A0A1U7LTW9_NEOID</name>
<feature type="transmembrane region" description="Helical" evidence="11">
    <location>
        <begin position="633"/>
        <end position="651"/>
    </location>
</feature>
<comment type="caution">
    <text evidence="8">Lacks conserved residue(s) required for the propagation of feature annotation.</text>
</comment>
<dbReference type="GO" id="GO:0004775">
    <property type="term" value="F:succinate-CoA ligase (ADP-forming) activity"/>
    <property type="evidence" value="ECO:0007669"/>
    <property type="project" value="UniProtKB-UniRule"/>
</dbReference>
<dbReference type="SUPFAM" id="SSF52091">
    <property type="entry name" value="SpoIIaa-like"/>
    <property type="match status" value="1"/>
</dbReference>
<dbReference type="InterPro" id="IPR016102">
    <property type="entry name" value="Succinyl-CoA_synth-like"/>
</dbReference>
<keyword evidence="7 11" id="KW-0472">Membrane</keyword>
<feature type="binding site" evidence="8">
    <location>
        <begin position="110"/>
        <end position="112"/>
    </location>
    <ligand>
        <name>CoA</name>
        <dbReference type="ChEBI" id="CHEBI:57287"/>
    </ligand>
</feature>
<dbReference type="InterPro" id="IPR005810">
    <property type="entry name" value="CoA_lig_alpha"/>
</dbReference>
<evidence type="ECO:0000313" key="13">
    <source>
        <dbReference type="EMBL" id="OLL25961.1"/>
    </source>
</evidence>
<evidence type="ECO:0000256" key="10">
    <source>
        <dbReference type="SAM" id="MobiDB-lite"/>
    </source>
</evidence>
<comment type="catalytic activity">
    <reaction evidence="8">
        <text>succinate + ATP + CoA = succinyl-CoA + ADP + phosphate</text>
        <dbReference type="Rhea" id="RHEA:17661"/>
        <dbReference type="ChEBI" id="CHEBI:30031"/>
        <dbReference type="ChEBI" id="CHEBI:30616"/>
        <dbReference type="ChEBI" id="CHEBI:43474"/>
        <dbReference type="ChEBI" id="CHEBI:57287"/>
        <dbReference type="ChEBI" id="CHEBI:57292"/>
        <dbReference type="ChEBI" id="CHEBI:456216"/>
        <dbReference type="EC" id="6.2.1.5"/>
    </reaction>
</comment>
<dbReference type="GO" id="GO:0016020">
    <property type="term" value="C:membrane"/>
    <property type="evidence" value="ECO:0007669"/>
    <property type="project" value="UniProtKB-SubCell"/>
</dbReference>
<keyword evidence="3 8" id="KW-0436">Ligase</keyword>
<keyword evidence="2 8" id="KW-0816">Tricarboxylic acid cycle</keyword>
<dbReference type="EMBL" id="LXFE01000264">
    <property type="protein sequence ID" value="OLL25961.1"/>
    <property type="molecule type" value="Genomic_DNA"/>
</dbReference>
<feature type="transmembrane region" description="Helical" evidence="11">
    <location>
        <begin position="499"/>
        <end position="519"/>
    </location>
</feature>
<comment type="pathway">
    <text evidence="8">Carbohydrate metabolism; tricarboxylic acid cycle; succinate from succinyl-CoA (ligase route): step 1/1.</text>
</comment>
<dbReference type="Gene3D" id="3.30.750.24">
    <property type="entry name" value="STAS domain"/>
    <property type="match status" value="1"/>
</dbReference>
<reference evidence="13 14" key="1">
    <citation type="submission" date="2016-04" db="EMBL/GenBank/DDBJ databases">
        <title>Evolutionary innovation and constraint leading to complex multicellularity in the Ascomycota.</title>
        <authorList>
            <person name="Cisse O."/>
            <person name="Nguyen A."/>
            <person name="Hewitt D.A."/>
            <person name="Jedd G."/>
            <person name="Stajich J.E."/>
        </authorList>
    </citation>
    <scope>NUCLEOTIDE SEQUENCE [LARGE SCALE GENOMIC DNA]</scope>
    <source>
        <strain evidence="13 14">DAH-3</strain>
    </source>
</reference>
<dbReference type="PROSITE" id="PS00399">
    <property type="entry name" value="SUCCINYL_COA_LIG_2"/>
    <property type="match status" value="1"/>
</dbReference>
<feature type="binding site" evidence="8">
    <location>
        <position position="57"/>
    </location>
    <ligand>
        <name>CoA</name>
        <dbReference type="ChEBI" id="CHEBI:57287"/>
    </ligand>
</feature>
<dbReference type="InterPro" id="IPR011547">
    <property type="entry name" value="SLC26A/SulP_dom"/>
</dbReference>
<dbReference type="NCBIfam" id="NF004230">
    <property type="entry name" value="PRK05678.1"/>
    <property type="match status" value="1"/>
</dbReference>
<feature type="active site" description="Tele-phosphohistidine intermediate" evidence="8">
    <location>
        <position position="267"/>
    </location>
</feature>
<evidence type="ECO:0000256" key="2">
    <source>
        <dbReference type="ARBA" id="ARBA00022532"/>
    </source>
</evidence>
<feature type="transmembrane region" description="Helical" evidence="11">
    <location>
        <begin position="584"/>
        <end position="603"/>
    </location>
</feature>
<evidence type="ECO:0000256" key="4">
    <source>
        <dbReference type="ARBA" id="ARBA00022692"/>
    </source>
</evidence>
<feature type="transmembrane region" description="Helical" evidence="11">
    <location>
        <begin position="469"/>
        <end position="487"/>
    </location>
</feature>
<dbReference type="GO" id="GO:0000166">
    <property type="term" value="F:nucleotide binding"/>
    <property type="evidence" value="ECO:0007669"/>
    <property type="project" value="UniProtKB-KW"/>
</dbReference>
<gene>
    <name evidence="13" type="ORF">NEOLI_002722</name>
</gene>
<dbReference type="PROSITE" id="PS50801">
    <property type="entry name" value="STAS"/>
    <property type="match status" value="1"/>
</dbReference>
<evidence type="ECO:0000256" key="9">
    <source>
        <dbReference type="RuleBase" id="RU000677"/>
    </source>
</evidence>
<dbReference type="InterPro" id="IPR003781">
    <property type="entry name" value="CoA-bd"/>
</dbReference>
<keyword evidence="8" id="KW-0496">Mitochondrion</keyword>
<dbReference type="UniPathway" id="UPA00223">
    <property type="reaction ID" value="UER00999"/>
</dbReference>
<dbReference type="Pfam" id="PF00916">
    <property type="entry name" value="Sulfate_transp"/>
    <property type="match status" value="1"/>
</dbReference>
<dbReference type="PANTHER" id="PTHR11117">
    <property type="entry name" value="SUCCINYL-COA LIGASE SUBUNIT ALPHA"/>
    <property type="match status" value="1"/>
</dbReference>
<dbReference type="SUPFAM" id="SSF51735">
    <property type="entry name" value="NAD(P)-binding Rossmann-fold domains"/>
    <property type="match status" value="1"/>
</dbReference>
<dbReference type="Pfam" id="PF02629">
    <property type="entry name" value="CoA_binding"/>
    <property type="match status" value="1"/>
</dbReference>
<evidence type="ECO:0000256" key="11">
    <source>
        <dbReference type="SAM" id="Phobius"/>
    </source>
</evidence>
<dbReference type="InterPro" id="IPR017440">
    <property type="entry name" value="Cit_synth/succinyl-CoA_lig_AS"/>
</dbReference>
<dbReference type="NCBIfam" id="TIGR01019">
    <property type="entry name" value="sucCoAalpha"/>
    <property type="match status" value="1"/>
</dbReference>
<dbReference type="PROSITE" id="PS00028">
    <property type="entry name" value="ZINC_FINGER_C2H2_1"/>
    <property type="match status" value="1"/>
</dbReference>
<dbReference type="GO" id="GO:0004776">
    <property type="term" value="F:succinate-CoA ligase (GDP-forming) activity"/>
    <property type="evidence" value="ECO:0007669"/>
    <property type="project" value="TreeGrafter"/>
</dbReference>
<comment type="similarity">
    <text evidence="8 9">Belongs to the succinate/malate CoA ligase alpha subunit family.</text>
</comment>
<sequence>MRIPYRISDSTATQKLSIRDSLENKYDSRYRGIDIKQRPIPAIDYGTKVVGGVNPKKAGEIHLGCPVFANVAEAMKATGATASGIFVPPPFAADAIKEAIEAELPLVVAITEGIPQHDMVRVTQMLKTQSKTRLVGPNSPGMIAPEQCKIGIMPSHIHKRGRIGIISRSGTLTYEAVNQTTAVGLGQSLVIGMGGDPFPGTMFIDALKLFLEDKETEGIILIGEIGGTAEEEAADFLKTHNLTRSAPKPVVSFIAGVTAPKGKRMGHAGAIIAGGKGDANSKIQALEAAGVVVERSPARLGQSLYDEFVKKDLLPEPQILVVMATPPDIRPSLEERIPLIRTASRPGTAIARTHADVLESNWETKFRYYIPIVAWLPEYKLEYLAGDLISGLTLACMSVPMALSYAKNLAKIPPINGLYSAAIPPLVYAIFGSCKQMVVQPEAPLSLLVGEAIRMQLQPGSESDEATNIAALITGLTGAIVTLAGVFRLGFVDAVLSRALLRGAITGVAILIFVEQLIIELGLSHLASEKGILTKTAVEKFVFLCTHIEYSHFLTSMVSLCSFVVLMASGIAKNKAQERYKWSVYIPDILLVVITATVLTSIFDWHHRGIAILGVVKAGKIQVHPPSLGHLRLSQSTAFVVAVMGFFETCLAGKSLSAKYGYSISTNRELTAIGIANIASCFFTTLPAFGGYGRSKINALSGARTQLSGVFLSIFVILSIFFLMPFFHYLPTCVLATTVSVVVVSMITEVPEDISFFWKVRGWQELALMLVTCFLTIVWSLELGIGVGVGFSVLMVVKNSIHARISIQGKKKGTNEYQSVEDYPEETEHIQGCLIVKIPEPLTFSNTAQLKERLRRLEHYGHSRVFPGFPRQRDEEHNSNFILDVKDMGDVDASALQIFFEIVQGYKNQAVFIVGLRKELQDLFERAGIIRSIGKDHLCSTINEALAQYIYYTFGGLVSSPPSTPDHMTSIRKRSLSVSSNETAVDHESMSSSSSPPQHLNKASRTEETPNGKGWLQCTLPPTCSKKPANFPSAEVYESHYQSQHINTCHECHKNFPSMRYLDLHISENHDALADARRARGDKTYGCFVEDCPKVCSTSKTRRWHLIDKHMFPREYRFSVVNTGVHEYTSMLRRARIHKECESMDVDRKKKDVIVTEVDVKELTKDLAGVRLVPANIQFGRRGGKAGFRA</sequence>
<evidence type="ECO:0000256" key="5">
    <source>
        <dbReference type="ARBA" id="ARBA00022741"/>
    </source>
</evidence>
<organism evidence="13 14">
    <name type="scientific">Neolecta irregularis (strain DAH-3)</name>
    <dbReference type="NCBI Taxonomy" id="1198029"/>
    <lineage>
        <taxon>Eukaryota</taxon>
        <taxon>Fungi</taxon>
        <taxon>Dikarya</taxon>
        <taxon>Ascomycota</taxon>
        <taxon>Taphrinomycotina</taxon>
        <taxon>Neolectales</taxon>
        <taxon>Neolectaceae</taxon>
        <taxon>Neolecta</taxon>
    </lineage>
</organism>
<dbReference type="PANTHER" id="PTHR11117:SF2">
    <property type="entry name" value="SUCCINATE--COA LIGASE [ADP_GDP-FORMING] SUBUNIT ALPHA, MITOCHONDRIAL"/>
    <property type="match status" value="1"/>
</dbReference>
<dbReference type="PROSITE" id="PS01216">
    <property type="entry name" value="SUCCINYL_COA_LIG_1"/>
    <property type="match status" value="1"/>
</dbReference>
<dbReference type="SUPFAM" id="SSF52210">
    <property type="entry name" value="Succinyl-CoA synthetase domains"/>
    <property type="match status" value="1"/>
</dbReference>
<dbReference type="GO" id="GO:0006099">
    <property type="term" value="P:tricarboxylic acid cycle"/>
    <property type="evidence" value="ECO:0007669"/>
    <property type="project" value="UniProtKB-UniRule"/>
</dbReference>
<evidence type="ECO:0000256" key="7">
    <source>
        <dbReference type="ARBA" id="ARBA00023136"/>
    </source>
</evidence>
<comment type="subcellular location">
    <subcellularLocation>
        <location evidence="1">Membrane</location>
        <topology evidence="1">Multi-pass membrane protein</topology>
    </subcellularLocation>
    <subcellularLocation>
        <location evidence="8">Mitochondrion</location>
    </subcellularLocation>
</comment>
<comment type="function">
    <text evidence="8">Succinyl-CoA synthetase functions in the citric acid cycle (TCA), coupling the hydrolysis of succinyl-CoA to the synthesis of ATP and thus represents the only step of substrate-level phosphorylation in the TCA. The alpha subunit of the enzyme binds the substrates coenzyme A and phosphate, while succinate binding and nucleotide specificity is provided by the beta subunit.</text>
</comment>
<accession>A0A1U7LTW9</accession>
<keyword evidence="6 11" id="KW-1133">Transmembrane helix</keyword>
<dbReference type="HAMAP" id="MF_01988">
    <property type="entry name" value="Succ_CoA_alpha"/>
    <property type="match status" value="1"/>
</dbReference>
<feature type="transmembrane region" description="Helical" evidence="11">
    <location>
        <begin position="672"/>
        <end position="693"/>
    </location>
</feature>
<feature type="domain" description="STAS" evidence="12">
    <location>
        <begin position="823"/>
        <end position="949"/>
    </location>
</feature>
<dbReference type="InterPro" id="IPR036291">
    <property type="entry name" value="NAD(P)-bd_dom_sf"/>
</dbReference>
<dbReference type="STRING" id="1198029.A0A1U7LTW9"/>
<dbReference type="Gene3D" id="3.40.50.261">
    <property type="entry name" value="Succinyl-CoA synthetase domains"/>
    <property type="match status" value="1"/>
</dbReference>
<dbReference type="Pfam" id="PF01740">
    <property type="entry name" value="STAS"/>
    <property type="match status" value="1"/>
</dbReference>
<dbReference type="AlphaFoldDB" id="A0A1U7LTW9"/>
<feature type="transmembrane region" description="Helical" evidence="11">
    <location>
        <begin position="767"/>
        <end position="797"/>
    </location>
</feature>
<dbReference type="InterPro" id="IPR036513">
    <property type="entry name" value="STAS_dom_sf"/>
</dbReference>
<keyword evidence="5 8" id="KW-0547">Nucleotide-binding</keyword>
<dbReference type="InterPro" id="IPR013087">
    <property type="entry name" value="Znf_C2H2_type"/>
</dbReference>
<keyword evidence="14" id="KW-1185">Reference proteome</keyword>
<dbReference type="PRINTS" id="PR01798">
    <property type="entry name" value="SCOASYNTHASE"/>
</dbReference>
<dbReference type="GO" id="GO:0009361">
    <property type="term" value="C:succinate-CoA ligase complex (ADP-forming)"/>
    <property type="evidence" value="ECO:0007669"/>
    <property type="project" value="TreeGrafter"/>
</dbReference>
<dbReference type="Gene3D" id="3.40.50.720">
    <property type="entry name" value="NAD(P)-binding Rossmann-like Domain"/>
    <property type="match status" value="1"/>
</dbReference>
<proteinExistence type="inferred from homology"/>
<evidence type="ECO:0000256" key="6">
    <source>
        <dbReference type="ARBA" id="ARBA00022989"/>
    </source>
</evidence>
<feature type="transmembrane region" description="Helical" evidence="11">
    <location>
        <begin position="705"/>
        <end position="724"/>
    </location>
</feature>
<dbReference type="Proteomes" id="UP000186594">
    <property type="component" value="Unassembled WGS sequence"/>
</dbReference>
<dbReference type="InterPro" id="IPR033847">
    <property type="entry name" value="Citrt_syn/SCS-alpha_CS"/>
</dbReference>
<feature type="transmembrane region" description="Helical" evidence="11">
    <location>
        <begin position="550"/>
        <end position="572"/>
    </location>
</feature>
<comment type="caution">
    <text evidence="13">The sequence shown here is derived from an EMBL/GenBank/DDBJ whole genome shotgun (WGS) entry which is preliminary data.</text>
</comment>
<comment type="subunit">
    <text evidence="8">Heterodimer of an alpha and a beta subunit.</text>
</comment>
<evidence type="ECO:0000313" key="14">
    <source>
        <dbReference type="Proteomes" id="UP000186594"/>
    </source>
</evidence>
<evidence type="ECO:0000256" key="1">
    <source>
        <dbReference type="ARBA" id="ARBA00004141"/>
    </source>
</evidence>
<dbReference type="EC" id="6.2.1.5" evidence="8"/>